<reference evidence="1 2" key="1">
    <citation type="submission" date="2017-08" db="EMBL/GenBank/DDBJ databases">
        <title>Infants hospitalized years apart are colonized by the same room-sourced microbial strains.</title>
        <authorList>
            <person name="Brooks B."/>
            <person name="Olm M.R."/>
            <person name="Firek B.A."/>
            <person name="Baker R."/>
            <person name="Thomas B.C."/>
            <person name="Morowitz M.J."/>
            <person name="Banfield J.F."/>
        </authorList>
    </citation>
    <scope>NUCLEOTIDE SEQUENCE [LARGE SCALE GENOMIC DNA]</scope>
    <source>
        <strain evidence="1">S2_012_000_R2_81</strain>
    </source>
</reference>
<dbReference type="GO" id="GO:0003824">
    <property type="term" value="F:catalytic activity"/>
    <property type="evidence" value="ECO:0007669"/>
    <property type="project" value="InterPro"/>
</dbReference>
<dbReference type="SUPFAM" id="SSF89796">
    <property type="entry name" value="CoA-transferase family III (CaiB/BaiF)"/>
    <property type="match status" value="1"/>
</dbReference>
<organism evidence="1 2">
    <name type="scientific">Roseateles depolymerans</name>
    <dbReference type="NCBI Taxonomy" id="76731"/>
    <lineage>
        <taxon>Bacteria</taxon>
        <taxon>Pseudomonadati</taxon>
        <taxon>Pseudomonadota</taxon>
        <taxon>Betaproteobacteria</taxon>
        <taxon>Burkholderiales</taxon>
        <taxon>Sphaerotilaceae</taxon>
        <taxon>Roseateles</taxon>
    </lineage>
</organism>
<dbReference type="PANTHER" id="PTHR48228">
    <property type="entry name" value="SUCCINYL-COA--D-CITRAMALATE COA-TRANSFERASE"/>
    <property type="match status" value="1"/>
</dbReference>
<dbReference type="InterPro" id="IPR044855">
    <property type="entry name" value="CoA-Trfase_III_dom3_sf"/>
</dbReference>
<name>A0A2W5DP86_9BURK</name>
<dbReference type="Gene3D" id="3.30.1540.10">
    <property type="entry name" value="formyl-coa transferase, domain 3"/>
    <property type="match status" value="1"/>
</dbReference>
<dbReference type="Proteomes" id="UP000249633">
    <property type="component" value="Unassembled WGS sequence"/>
</dbReference>
<evidence type="ECO:0000313" key="1">
    <source>
        <dbReference type="EMBL" id="PZP31604.1"/>
    </source>
</evidence>
<sequence length="345" mass="36847">MHAPTRGPLAGLSVVEMAGIGPCPLAGMLLADLGAQVTMIARPGPPAIATGQLLDRGKQRLVLDLKQPQDLARARALIAQADALIEGFRPGVMERLGLGPEQFEAAHPRLVYGRVTGWGQTGPLAQAPGHDINYVALTGVMSIAARAGTVPSLPATLIGDMGGGAMFLAFGLMCALWEAQRSGRGQVVDAAMVDGVGALSALLHSLRAAGRWSDDPARNVFLHAAPFYDAFECADGRHITLGALEPPFYAELLRRLGLHDVDPAAQHEHTAWPALRARIAARIREQPQAHWCEQLEGSDVCFAPVLTLAEAALHPQAQARGSYRQRDGYWEPAPAPRFSRSGWRD</sequence>
<dbReference type="InterPro" id="IPR023606">
    <property type="entry name" value="CoA-Trfase_III_dom_1_sf"/>
</dbReference>
<dbReference type="EMBL" id="QFOD01000010">
    <property type="protein sequence ID" value="PZP31604.1"/>
    <property type="molecule type" value="Genomic_DNA"/>
</dbReference>
<evidence type="ECO:0008006" key="3">
    <source>
        <dbReference type="Google" id="ProtNLM"/>
    </source>
</evidence>
<protein>
    <recommendedName>
        <fullName evidence="3">Carnitine dehydratase</fullName>
    </recommendedName>
</protein>
<dbReference type="PANTHER" id="PTHR48228:SF5">
    <property type="entry name" value="ALPHA-METHYLACYL-COA RACEMASE"/>
    <property type="match status" value="1"/>
</dbReference>
<proteinExistence type="predicted"/>
<accession>A0A2W5DP86</accession>
<comment type="caution">
    <text evidence="1">The sequence shown here is derived from an EMBL/GenBank/DDBJ whole genome shotgun (WGS) entry which is preliminary data.</text>
</comment>
<evidence type="ECO:0000313" key="2">
    <source>
        <dbReference type="Proteomes" id="UP000249633"/>
    </source>
</evidence>
<gene>
    <name evidence="1" type="ORF">DI603_12185</name>
</gene>
<dbReference type="AlphaFoldDB" id="A0A2W5DP86"/>
<dbReference type="InterPro" id="IPR003673">
    <property type="entry name" value="CoA-Trfase_fam_III"/>
</dbReference>
<dbReference type="Gene3D" id="3.40.50.10540">
    <property type="entry name" value="Crotonobetainyl-coa:carnitine coa-transferase, domain 1"/>
    <property type="match status" value="1"/>
</dbReference>
<dbReference type="Pfam" id="PF02515">
    <property type="entry name" value="CoA_transf_3"/>
    <property type="match status" value="1"/>
</dbReference>
<dbReference type="InterPro" id="IPR050509">
    <property type="entry name" value="CoA-transferase_III"/>
</dbReference>